<dbReference type="GO" id="GO:0009279">
    <property type="term" value="C:cell outer membrane"/>
    <property type="evidence" value="ECO:0007669"/>
    <property type="project" value="UniProtKB-SubCell"/>
</dbReference>
<dbReference type="AlphaFoldDB" id="A0A090QJK0"/>
<keyword evidence="4" id="KW-0564">Palmitate</keyword>
<keyword evidence="5 7" id="KW-0449">Lipoprotein</keyword>
<keyword evidence="2" id="KW-0732">Signal</keyword>
<evidence type="ECO:0000256" key="3">
    <source>
        <dbReference type="ARBA" id="ARBA00023136"/>
    </source>
</evidence>
<dbReference type="InterPro" id="IPR051407">
    <property type="entry name" value="Bact_OM_lipoprot/Surf_antigen"/>
</dbReference>
<comment type="caution">
    <text evidence="7">The sequence shown here is derived from an EMBL/GenBank/DDBJ whole genome shotgun (WGS) entry which is preliminary data.</text>
</comment>
<evidence type="ECO:0000256" key="5">
    <source>
        <dbReference type="ARBA" id="ARBA00023288"/>
    </source>
</evidence>
<comment type="subcellular location">
    <subcellularLocation>
        <location evidence="1">Cell outer membrane</location>
        <topology evidence="1">Lipid-anchor</topology>
    </subcellularLocation>
</comment>
<dbReference type="STRING" id="754436.JCM19237_5964"/>
<evidence type="ECO:0000259" key="6">
    <source>
        <dbReference type="Pfam" id="PF05433"/>
    </source>
</evidence>
<dbReference type="PANTHER" id="PTHR35603">
    <property type="match status" value="1"/>
</dbReference>
<evidence type="ECO:0000313" key="7">
    <source>
        <dbReference type="EMBL" id="GAL03071.1"/>
    </source>
</evidence>
<feature type="domain" description="Glycine zipper 2TM" evidence="6">
    <location>
        <begin position="79"/>
        <end position="118"/>
    </location>
</feature>
<organism evidence="7 8">
    <name type="scientific">Photobacterium aphoticum</name>
    <dbReference type="NCBI Taxonomy" id="754436"/>
    <lineage>
        <taxon>Bacteria</taxon>
        <taxon>Pseudomonadati</taxon>
        <taxon>Pseudomonadota</taxon>
        <taxon>Gammaproteobacteria</taxon>
        <taxon>Vibrionales</taxon>
        <taxon>Vibrionaceae</taxon>
        <taxon>Photobacterium</taxon>
    </lineage>
</organism>
<dbReference type="eggNOG" id="COG3133">
    <property type="taxonomic scope" value="Bacteria"/>
</dbReference>
<accession>A0A090QJK0</accession>
<reference evidence="7 8" key="1">
    <citation type="journal article" date="2014" name="Genome Announc.">
        <title>Draft Genome Sequences of Two Vibrionaceae Species, Vibrio ponticus C121 and Photobacterium aphoticum C119, Isolated as Coral Reef Microbiota.</title>
        <authorList>
            <person name="Al-saari N."/>
            <person name="Meirelles P.M."/>
            <person name="Mino S."/>
            <person name="Suda W."/>
            <person name="Oshima K."/>
            <person name="Hattori M."/>
            <person name="Ohkuma M."/>
            <person name="Thompson F.L."/>
            <person name="Gomez-Gil B."/>
            <person name="Sawabe T."/>
            <person name="Sawabe T."/>
        </authorList>
    </citation>
    <scope>NUCLEOTIDE SEQUENCE [LARGE SCALE GENOMIC DNA]</scope>
    <source>
        <strain evidence="7 8">JCM 19237</strain>
    </source>
</reference>
<dbReference type="EMBL" id="BBMN01000001">
    <property type="protein sequence ID" value="GAL03071.1"/>
    <property type="molecule type" value="Genomic_DNA"/>
</dbReference>
<proteinExistence type="predicted"/>
<name>A0A090QJK0_9GAMM</name>
<evidence type="ECO:0000313" key="8">
    <source>
        <dbReference type="Proteomes" id="UP000029227"/>
    </source>
</evidence>
<evidence type="ECO:0000256" key="1">
    <source>
        <dbReference type="ARBA" id="ARBA00004459"/>
    </source>
</evidence>
<evidence type="ECO:0000256" key="4">
    <source>
        <dbReference type="ARBA" id="ARBA00023139"/>
    </source>
</evidence>
<dbReference type="PANTHER" id="PTHR35603:SF1">
    <property type="entry name" value="OUTER MEMBRANE LIPOPROTEIN SLYB"/>
    <property type="match status" value="1"/>
</dbReference>
<protein>
    <submittedName>
        <fullName evidence="7">Putative outer membrane lipoprotein Pcp</fullName>
    </submittedName>
</protein>
<gene>
    <name evidence="7" type="ORF">JCM19237_5964</name>
</gene>
<dbReference type="Proteomes" id="UP000029227">
    <property type="component" value="Unassembled WGS sequence"/>
</dbReference>
<dbReference type="Pfam" id="PF05433">
    <property type="entry name" value="Rick_17kDa_Anti"/>
    <property type="match status" value="1"/>
</dbReference>
<dbReference type="InterPro" id="IPR008816">
    <property type="entry name" value="Gly_zipper_2TM_dom"/>
</dbReference>
<sequence length="173" mass="17687">MKQILNMLKTMHTTLKKRLSALVMMGGVVVLSGAMVGCSSNPYGDSYGVADTRSIQQVRYGTIMKTEPVTIEGEGQGVGAIAGAAVGGILGSKIGGGSGSDIAAIGGGLLGGYAGSKAAEGVTRRNGVNLTIKMDDTGETIAIVQEANPNMMFTVGQRVRVNVDGRTARVVPE</sequence>
<keyword evidence="3" id="KW-0472">Membrane</keyword>
<evidence type="ECO:0000256" key="2">
    <source>
        <dbReference type="ARBA" id="ARBA00022729"/>
    </source>
</evidence>